<protein>
    <submittedName>
        <fullName evidence="3">DUF58 domain-containing protein</fullName>
    </submittedName>
</protein>
<dbReference type="AlphaFoldDB" id="A0A9X3MZL5"/>
<accession>A0A9X3MZL5</accession>
<name>A0A9X3MZL5_9ACTN</name>
<proteinExistence type="predicted"/>
<dbReference type="SUPFAM" id="SSF53300">
    <property type="entry name" value="vWA-like"/>
    <property type="match status" value="1"/>
</dbReference>
<dbReference type="InterPro" id="IPR002881">
    <property type="entry name" value="DUF58"/>
</dbReference>
<feature type="domain" description="DUF58" evidence="2">
    <location>
        <begin position="62"/>
        <end position="276"/>
    </location>
</feature>
<evidence type="ECO:0000313" key="3">
    <source>
        <dbReference type="EMBL" id="MDA0165951.1"/>
    </source>
</evidence>
<keyword evidence="4" id="KW-1185">Reference proteome</keyword>
<dbReference type="EMBL" id="JAPDOD010000055">
    <property type="protein sequence ID" value="MDA0165951.1"/>
    <property type="molecule type" value="Genomic_DNA"/>
</dbReference>
<dbReference type="Gene3D" id="3.40.50.410">
    <property type="entry name" value="von Willebrand factor, type A domain"/>
    <property type="match status" value="1"/>
</dbReference>
<dbReference type="Proteomes" id="UP001149140">
    <property type="component" value="Unassembled WGS sequence"/>
</dbReference>
<dbReference type="PANTHER" id="PTHR33608:SF6">
    <property type="entry name" value="BLL2464 PROTEIN"/>
    <property type="match status" value="1"/>
</dbReference>
<reference evidence="3" key="1">
    <citation type="submission" date="2022-10" db="EMBL/GenBank/DDBJ databases">
        <title>The WGS of Solirubrobacter ginsenosidimutans DSM 21036.</title>
        <authorList>
            <person name="Jiang Z."/>
        </authorList>
    </citation>
    <scope>NUCLEOTIDE SEQUENCE</scope>
    <source>
        <strain evidence="3">DSM 21036</strain>
    </source>
</reference>
<comment type="caution">
    <text evidence="3">The sequence shown here is derived from an EMBL/GenBank/DDBJ whole genome shotgun (WGS) entry which is preliminary data.</text>
</comment>
<evidence type="ECO:0000313" key="4">
    <source>
        <dbReference type="Proteomes" id="UP001149140"/>
    </source>
</evidence>
<gene>
    <name evidence="3" type="ORF">OM076_37145</name>
</gene>
<evidence type="ECO:0000256" key="1">
    <source>
        <dbReference type="SAM" id="MobiDB-lite"/>
    </source>
</evidence>
<sequence length="332" mass="36161">MSGRPRLVPPAPERSPDKPGPGPVPPQVLRSLDLAVMKRIESLVPGEHLTPQTGQGTELAMIRPYFPGDDVRHIDWMATARLNEPHVRVHVGERALTTWLVLDVSASMVFGTADRRKTDVAEGVALAVGHVASRRGNRLGVLAFGGGQPRIMRPRQGRLGLLALLAELRHEPEPEGAGATSLGAALASAATLGRQRGLVVIVSDFRGERDWEGPLQALRARHGVMAVEIVDPREQQLVNAGDLWLIDPETGRQVHVDTRKRRIRDRFAAAAAAEREEVRSALRRTGADHVELSTGGDWLRIFASHLRRGEMAMRTGAPARAAVANRMRTARG</sequence>
<evidence type="ECO:0000259" key="2">
    <source>
        <dbReference type="Pfam" id="PF01882"/>
    </source>
</evidence>
<organism evidence="3 4">
    <name type="scientific">Solirubrobacter ginsenosidimutans</name>
    <dbReference type="NCBI Taxonomy" id="490573"/>
    <lineage>
        <taxon>Bacteria</taxon>
        <taxon>Bacillati</taxon>
        <taxon>Actinomycetota</taxon>
        <taxon>Thermoleophilia</taxon>
        <taxon>Solirubrobacterales</taxon>
        <taxon>Solirubrobacteraceae</taxon>
        <taxon>Solirubrobacter</taxon>
    </lineage>
</organism>
<dbReference type="RefSeq" id="WP_270045211.1">
    <property type="nucleotide sequence ID" value="NZ_JAPDOD010000055.1"/>
</dbReference>
<dbReference type="InterPro" id="IPR036465">
    <property type="entry name" value="vWFA_dom_sf"/>
</dbReference>
<dbReference type="PANTHER" id="PTHR33608">
    <property type="entry name" value="BLL2464 PROTEIN"/>
    <property type="match status" value="1"/>
</dbReference>
<feature type="compositionally biased region" description="Pro residues" evidence="1">
    <location>
        <begin position="7"/>
        <end position="26"/>
    </location>
</feature>
<feature type="region of interest" description="Disordered" evidence="1">
    <location>
        <begin position="1"/>
        <end position="26"/>
    </location>
</feature>
<dbReference type="Pfam" id="PF01882">
    <property type="entry name" value="DUF58"/>
    <property type="match status" value="1"/>
</dbReference>